<evidence type="ECO:0000256" key="1">
    <source>
        <dbReference type="SAM" id="MobiDB-lite"/>
    </source>
</evidence>
<evidence type="ECO:0000313" key="2">
    <source>
        <dbReference type="EMBL" id="KIW29158.1"/>
    </source>
</evidence>
<name>A0A0D2CDD6_9EURO</name>
<dbReference type="EMBL" id="KN847042">
    <property type="protein sequence ID" value="KIW29158.1"/>
    <property type="molecule type" value="Genomic_DNA"/>
</dbReference>
<gene>
    <name evidence="2" type="ORF">PV07_04994</name>
</gene>
<proteinExistence type="predicted"/>
<reference evidence="2 3" key="1">
    <citation type="submission" date="2015-01" db="EMBL/GenBank/DDBJ databases">
        <title>The Genome Sequence of Cladophialophora immunda CBS83496.</title>
        <authorList>
            <consortium name="The Broad Institute Genomics Platform"/>
            <person name="Cuomo C."/>
            <person name="de Hoog S."/>
            <person name="Gorbushina A."/>
            <person name="Stielow B."/>
            <person name="Teixiera M."/>
            <person name="Abouelleil A."/>
            <person name="Chapman S.B."/>
            <person name="Priest M."/>
            <person name="Young S.K."/>
            <person name="Wortman J."/>
            <person name="Nusbaum C."/>
            <person name="Birren B."/>
        </authorList>
    </citation>
    <scope>NUCLEOTIDE SEQUENCE [LARGE SCALE GENOMIC DNA]</scope>
    <source>
        <strain evidence="2 3">CBS 83496</strain>
    </source>
</reference>
<organism evidence="2 3">
    <name type="scientific">Cladophialophora immunda</name>
    <dbReference type="NCBI Taxonomy" id="569365"/>
    <lineage>
        <taxon>Eukaryota</taxon>
        <taxon>Fungi</taxon>
        <taxon>Dikarya</taxon>
        <taxon>Ascomycota</taxon>
        <taxon>Pezizomycotina</taxon>
        <taxon>Eurotiomycetes</taxon>
        <taxon>Chaetothyriomycetidae</taxon>
        <taxon>Chaetothyriales</taxon>
        <taxon>Herpotrichiellaceae</taxon>
        <taxon>Cladophialophora</taxon>
    </lineage>
</organism>
<dbReference type="Proteomes" id="UP000054466">
    <property type="component" value="Unassembled WGS sequence"/>
</dbReference>
<dbReference type="OrthoDB" id="4149656at2759"/>
<accession>A0A0D2CDD6</accession>
<dbReference type="AlphaFoldDB" id="A0A0D2CDD6"/>
<evidence type="ECO:0000313" key="3">
    <source>
        <dbReference type="Proteomes" id="UP000054466"/>
    </source>
</evidence>
<dbReference type="VEuPathDB" id="FungiDB:PV07_04994"/>
<feature type="compositionally biased region" description="Polar residues" evidence="1">
    <location>
        <begin position="81"/>
        <end position="91"/>
    </location>
</feature>
<keyword evidence="3" id="KW-1185">Reference proteome</keyword>
<dbReference type="STRING" id="569365.A0A0D2CDD6"/>
<dbReference type="RefSeq" id="XP_016249374.1">
    <property type="nucleotide sequence ID" value="XM_016391855.1"/>
</dbReference>
<feature type="compositionally biased region" description="Basic and acidic residues" evidence="1">
    <location>
        <begin position="29"/>
        <end position="38"/>
    </location>
</feature>
<protein>
    <recommendedName>
        <fullName evidence="4">Transcription factor domain-containing protein</fullName>
    </recommendedName>
</protein>
<dbReference type="PANTHER" id="PTHR37540">
    <property type="entry name" value="TRANSCRIPTION FACTOR (ACR-2), PUTATIVE-RELATED-RELATED"/>
    <property type="match status" value="1"/>
</dbReference>
<evidence type="ECO:0008006" key="4">
    <source>
        <dbReference type="Google" id="ProtNLM"/>
    </source>
</evidence>
<dbReference type="HOGENOM" id="CLU_037227_1_0_1"/>
<dbReference type="GeneID" id="27344188"/>
<feature type="compositionally biased region" description="Polar residues" evidence="1">
    <location>
        <begin position="8"/>
        <end position="18"/>
    </location>
</feature>
<dbReference type="PANTHER" id="PTHR37540:SF5">
    <property type="entry name" value="TRANSCRIPTION FACTOR DOMAIN-CONTAINING PROTEIN"/>
    <property type="match status" value="1"/>
</dbReference>
<feature type="region of interest" description="Disordered" evidence="1">
    <location>
        <begin position="1"/>
        <end position="102"/>
    </location>
</feature>
<sequence length="478" mass="53851">MEPGGSGPTDSTGQSADQSFRFVTIQDPEESKDRELRRSIRSHAVRQALQSKRRDERSRSQHFRSAPSNPDPSHTREKATQTRALASSPLSTLGVIHSPSEDGEASLSRLKSLLRSDEAKQALEPVFSLGDEVALQNFRSVFRTGVDDPALLNAVLLTATFAATKNVLDHEYLQYQGETIRAIRERISVSDPTTTVSTMGAILLLAGIETRLGMRAQVEIHLKAIHRLLESSKIGQVYLTDGIKRAIFWQDLYAHILTASERIVTHNTFHELRWERDIFPPDIFVLSPGFQRKAQLFPEEFLEVLVDIHAMQCCRDSAFFAYEDTISMMHVDNQQAWVQSKLVGLPTLPFVQECCRWAVYLAASMLCCKIWRLSVIPPWISAQLLQKLQQQEQHDKSLWDGHGDLLAWTLYIGGAFAPAGAVRSGYVGLLRQEYASECGDLTASWPDLVDVLRQFVWSEKAFYQQVRSFWEEVMSGAG</sequence>